<comment type="caution">
    <text evidence="1">The sequence shown here is derived from an EMBL/GenBank/DDBJ whole genome shotgun (WGS) entry which is preliminary data.</text>
</comment>
<reference evidence="1 2" key="1">
    <citation type="journal article" date="2021" name="Front. Genet.">
        <title>Chromosome-Level Genome Assembly Reveals Significant Gene Expansion in the Toll and IMD Signaling Pathways of Dendrolimus kikuchii.</title>
        <authorList>
            <person name="Zhou J."/>
            <person name="Wu P."/>
            <person name="Xiong Z."/>
            <person name="Liu N."/>
            <person name="Zhao N."/>
            <person name="Ji M."/>
            <person name="Qiu Y."/>
            <person name="Yang B."/>
        </authorList>
    </citation>
    <scope>NUCLEOTIDE SEQUENCE [LARGE SCALE GENOMIC DNA]</scope>
    <source>
        <strain evidence="1">Ann1</strain>
    </source>
</reference>
<dbReference type="EMBL" id="CM034392">
    <property type="protein sequence ID" value="KAJ0180621.1"/>
    <property type="molecule type" value="Genomic_DNA"/>
</dbReference>
<evidence type="ECO:0000313" key="1">
    <source>
        <dbReference type="EMBL" id="KAJ0180621.1"/>
    </source>
</evidence>
<evidence type="ECO:0000313" key="2">
    <source>
        <dbReference type="Proteomes" id="UP000824533"/>
    </source>
</evidence>
<keyword evidence="2" id="KW-1185">Reference proteome</keyword>
<accession>A0ACC1DA08</accession>
<sequence length="136" mass="15773">MDKDYFIDYYQVLQCDRTATTHELKKNYQRLLLSTHPDKMDIKNSKNMFLLVQKAWSVLKDSETRKQYDAMFSCHENSELLLYDTITLSDMSLNSAEGIYTYKCRCGGTYALSKDCVEAEIIIGCDECSFSIQVNK</sequence>
<name>A0ACC1DA08_9NEOP</name>
<proteinExistence type="predicted"/>
<dbReference type="Proteomes" id="UP000824533">
    <property type="component" value="Linkage Group LG06"/>
</dbReference>
<protein>
    <submittedName>
        <fullName evidence="1">Uncharacterized protein</fullName>
    </submittedName>
</protein>
<organism evidence="1 2">
    <name type="scientific">Dendrolimus kikuchii</name>
    <dbReference type="NCBI Taxonomy" id="765133"/>
    <lineage>
        <taxon>Eukaryota</taxon>
        <taxon>Metazoa</taxon>
        <taxon>Ecdysozoa</taxon>
        <taxon>Arthropoda</taxon>
        <taxon>Hexapoda</taxon>
        <taxon>Insecta</taxon>
        <taxon>Pterygota</taxon>
        <taxon>Neoptera</taxon>
        <taxon>Endopterygota</taxon>
        <taxon>Lepidoptera</taxon>
        <taxon>Glossata</taxon>
        <taxon>Ditrysia</taxon>
        <taxon>Bombycoidea</taxon>
        <taxon>Lasiocampidae</taxon>
        <taxon>Dendrolimus</taxon>
    </lineage>
</organism>
<gene>
    <name evidence="1" type="ORF">K1T71_004025</name>
</gene>